<dbReference type="InterPro" id="IPR050228">
    <property type="entry name" value="Carboxylesterase_BioH"/>
</dbReference>
<dbReference type="Proteomes" id="UP000799441">
    <property type="component" value="Unassembled WGS sequence"/>
</dbReference>
<dbReference type="OrthoDB" id="8119704at2759"/>
<gene>
    <name evidence="2" type="ORF">K431DRAFT_215407</name>
</gene>
<name>A0A9P4QDZ2_9PEZI</name>
<reference evidence="2" key="1">
    <citation type="journal article" date="2020" name="Stud. Mycol.">
        <title>101 Dothideomycetes genomes: a test case for predicting lifestyles and emergence of pathogens.</title>
        <authorList>
            <person name="Haridas S."/>
            <person name="Albert R."/>
            <person name="Binder M."/>
            <person name="Bloem J."/>
            <person name="Labutti K."/>
            <person name="Salamov A."/>
            <person name="Andreopoulos B."/>
            <person name="Baker S."/>
            <person name="Barry K."/>
            <person name="Bills G."/>
            <person name="Bluhm B."/>
            <person name="Cannon C."/>
            <person name="Castanera R."/>
            <person name="Culley D."/>
            <person name="Daum C."/>
            <person name="Ezra D."/>
            <person name="Gonzalez J."/>
            <person name="Henrissat B."/>
            <person name="Kuo A."/>
            <person name="Liang C."/>
            <person name="Lipzen A."/>
            <person name="Lutzoni F."/>
            <person name="Magnuson J."/>
            <person name="Mondo S."/>
            <person name="Nolan M."/>
            <person name="Ohm R."/>
            <person name="Pangilinan J."/>
            <person name="Park H.-J."/>
            <person name="Ramirez L."/>
            <person name="Alfaro M."/>
            <person name="Sun H."/>
            <person name="Tritt A."/>
            <person name="Yoshinaga Y."/>
            <person name="Zwiers L.-H."/>
            <person name="Turgeon B."/>
            <person name="Goodwin S."/>
            <person name="Spatafora J."/>
            <person name="Crous P."/>
            <person name="Grigoriev I."/>
        </authorList>
    </citation>
    <scope>NUCLEOTIDE SEQUENCE</scope>
    <source>
        <strain evidence="2">CBS 116435</strain>
    </source>
</reference>
<dbReference type="Gene3D" id="3.40.50.1820">
    <property type="entry name" value="alpha/beta hydrolase"/>
    <property type="match status" value="1"/>
</dbReference>
<evidence type="ECO:0000313" key="2">
    <source>
        <dbReference type="EMBL" id="KAF2725492.1"/>
    </source>
</evidence>
<dbReference type="InterPro" id="IPR029058">
    <property type="entry name" value="AB_hydrolase_fold"/>
</dbReference>
<feature type="domain" description="AB hydrolase-1" evidence="1">
    <location>
        <begin position="60"/>
        <end position="329"/>
    </location>
</feature>
<keyword evidence="3" id="KW-1185">Reference proteome</keyword>
<accession>A0A9P4QDZ2</accession>
<sequence length="347" mass="38908">MFDAITTLFKLRWTLQQPQLRPLPPHVQREFVSTQNGDLELLICQPKHPSKATPTTGAPIFFLHGGYGSAGVWLEWMTYLHNAGYPGPLYAFSVRNHGASYSVPYWQMVFSTPLDAVASDAIACIDFIKSHASNTGQATPILVGHSSGGGLAQYMLAKGRARAHALCLVDAIPHFSSMDIYLNWFKHDPWFPLRSMFHLQHPTSPLSTPRLVHGAFFGHLFPMSRVPDFMRWMPGYESMGWPVGMMGDIVGWWRGNANWLEPRDILRNIDLGDAPAANCDKICTIVGSEDMMYDERMWNRQVREYRQGIGDLGSVRLVVVKGAGHHVQNDVQCEKAAEALLKFVLQA</sequence>
<organism evidence="2 3">
    <name type="scientific">Polychaeton citri CBS 116435</name>
    <dbReference type="NCBI Taxonomy" id="1314669"/>
    <lineage>
        <taxon>Eukaryota</taxon>
        <taxon>Fungi</taxon>
        <taxon>Dikarya</taxon>
        <taxon>Ascomycota</taxon>
        <taxon>Pezizomycotina</taxon>
        <taxon>Dothideomycetes</taxon>
        <taxon>Dothideomycetidae</taxon>
        <taxon>Capnodiales</taxon>
        <taxon>Capnodiaceae</taxon>
        <taxon>Polychaeton</taxon>
    </lineage>
</organism>
<comment type="caution">
    <text evidence="2">The sequence shown here is derived from an EMBL/GenBank/DDBJ whole genome shotgun (WGS) entry which is preliminary data.</text>
</comment>
<dbReference type="PANTHER" id="PTHR43194">
    <property type="entry name" value="HYDROLASE ALPHA/BETA FOLD FAMILY"/>
    <property type="match status" value="1"/>
</dbReference>
<dbReference type="Pfam" id="PF12697">
    <property type="entry name" value="Abhydrolase_6"/>
    <property type="match status" value="1"/>
</dbReference>
<protein>
    <submittedName>
        <fullName evidence="2">Alpha/beta-hydrolase</fullName>
    </submittedName>
</protein>
<dbReference type="InterPro" id="IPR000073">
    <property type="entry name" value="AB_hydrolase_1"/>
</dbReference>
<evidence type="ECO:0000313" key="3">
    <source>
        <dbReference type="Proteomes" id="UP000799441"/>
    </source>
</evidence>
<dbReference type="PANTHER" id="PTHR43194:SF5">
    <property type="entry name" value="PIMELOYL-[ACYL-CARRIER PROTEIN] METHYL ESTER ESTERASE"/>
    <property type="match status" value="1"/>
</dbReference>
<dbReference type="SUPFAM" id="SSF53474">
    <property type="entry name" value="alpha/beta-Hydrolases"/>
    <property type="match status" value="1"/>
</dbReference>
<evidence type="ECO:0000259" key="1">
    <source>
        <dbReference type="Pfam" id="PF12697"/>
    </source>
</evidence>
<dbReference type="EMBL" id="MU003767">
    <property type="protein sequence ID" value="KAF2725492.1"/>
    <property type="molecule type" value="Genomic_DNA"/>
</dbReference>
<proteinExistence type="predicted"/>
<dbReference type="AlphaFoldDB" id="A0A9P4QDZ2"/>